<keyword evidence="4 8" id="KW-1133">Transmembrane helix</keyword>
<proteinExistence type="inferred from homology"/>
<dbReference type="GO" id="GO:0050909">
    <property type="term" value="P:sensory perception of taste"/>
    <property type="evidence" value="ECO:0007669"/>
    <property type="project" value="InterPro"/>
</dbReference>
<keyword evidence="7 8" id="KW-0807">Transducer</keyword>
<keyword evidence="2 8" id="KW-1003">Cell membrane</keyword>
<feature type="transmembrane region" description="Helical" evidence="8">
    <location>
        <begin position="262"/>
        <end position="281"/>
    </location>
</feature>
<comment type="function">
    <text evidence="8">Gustatory receptor which mediates acceptance or avoidance behavior, depending on its substrates.</text>
</comment>
<evidence type="ECO:0000256" key="7">
    <source>
        <dbReference type="ARBA" id="ARBA00023224"/>
    </source>
</evidence>
<evidence type="ECO:0000256" key="5">
    <source>
        <dbReference type="ARBA" id="ARBA00023136"/>
    </source>
</evidence>
<comment type="subcellular location">
    <subcellularLocation>
        <location evidence="1 8">Cell membrane</location>
        <topology evidence="1 8">Multi-pass membrane protein</topology>
    </subcellularLocation>
</comment>
<dbReference type="Proteomes" id="UP001258017">
    <property type="component" value="Unassembled WGS sequence"/>
</dbReference>
<dbReference type="GO" id="GO:0043025">
    <property type="term" value="C:neuronal cell body"/>
    <property type="evidence" value="ECO:0007669"/>
    <property type="project" value="TreeGrafter"/>
</dbReference>
<dbReference type="GO" id="GO:0030425">
    <property type="term" value="C:dendrite"/>
    <property type="evidence" value="ECO:0007669"/>
    <property type="project" value="TreeGrafter"/>
</dbReference>
<evidence type="ECO:0000256" key="6">
    <source>
        <dbReference type="ARBA" id="ARBA00023170"/>
    </source>
</evidence>
<name>A0AAD9VRV4_9HYME</name>
<dbReference type="PANTHER" id="PTHR21143">
    <property type="entry name" value="INVERTEBRATE GUSTATORY RECEPTOR"/>
    <property type="match status" value="1"/>
</dbReference>
<keyword evidence="6 8" id="KW-0675">Receptor</keyword>
<feature type="transmembrane region" description="Helical" evidence="8">
    <location>
        <begin position="367"/>
        <end position="389"/>
    </location>
</feature>
<dbReference type="Pfam" id="PF08395">
    <property type="entry name" value="7tm_7"/>
    <property type="match status" value="1"/>
</dbReference>
<feature type="transmembrane region" description="Helical" evidence="8">
    <location>
        <begin position="30"/>
        <end position="51"/>
    </location>
</feature>
<dbReference type="GO" id="GO:0005886">
    <property type="term" value="C:plasma membrane"/>
    <property type="evidence" value="ECO:0007669"/>
    <property type="project" value="UniProtKB-SubCell"/>
</dbReference>
<reference evidence="9" key="2">
    <citation type="journal article" date="2023" name="Commun. Biol.">
        <title>Intrasexual cuticular hydrocarbon dimorphism in a wasp sheds light on hydrocarbon biosynthesis genes in Hymenoptera.</title>
        <authorList>
            <person name="Moris V.C."/>
            <person name="Podsiadlowski L."/>
            <person name="Martin S."/>
            <person name="Oeyen J.P."/>
            <person name="Donath A."/>
            <person name="Petersen M."/>
            <person name="Wilbrandt J."/>
            <person name="Misof B."/>
            <person name="Liedtke D."/>
            <person name="Thamm M."/>
            <person name="Scheiner R."/>
            <person name="Schmitt T."/>
            <person name="Niehuis O."/>
        </authorList>
    </citation>
    <scope>NUCLEOTIDE SEQUENCE</scope>
    <source>
        <strain evidence="9">GBR_01_08_01A</strain>
    </source>
</reference>
<dbReference type="PANTHER" id="PTHR21143:SF104">
    <property type="entry name" value="GUSTATORY RECEPTOR 8A-RELATED"/>
    <property type="match status" value="1"/>
</dbReference>
<evidence type="ECO:0000313" key="9">
    <source>
        <dbReference type="EMBL" id="KAK2584718.1"/>
    </source>
</evidence>
<reference evidence="9" key="1">
    <citation type="submission" date="2021-08" db="EMBL/GenBank/DDBJ databases">
        <authorList>
            <person name="Misof B."/>
            <person name="Oliver O."/>
            <person name="Podsiadlowski L."/>
            <person name="Donath A."/>
            <person name="Peters R."/>
            <person name="Mayer C."/>
            <person name="Rust J."/>
            <person name="Gunkel S."/>
            <person name="Lesny P."/>
            <person name="Martin S."/>
            <person name="Oeyen J.P."/>
            <person name="Petersen M."/>
            <person name="Panagiotis P."/>
            <person name="Wilbrandt J."/>
            <person name="Tanja T."/>
        </authorList>
    </citation>
    <scope>NUCLEOTIDE SEQUENCE</scope>
    <source>
        <strain evidence="9">GBR_01_08_01A</strain>
        <tissue evidence="9">Thorax + abdomen</tissue>
    </source>
</reference>
<keyword evidence="5 8" id="KW-0472">Membrane</keyword>
<dbReference type="AlphaFoldDB" id="A0AAD9VRV4"/>
<evidence type="ECO:0000256" key="3">
    <source>
        <dbReference type="ARBA" id="ARBA00022692"/>
    </source>
</evidence>
<evidence type="ECO:0000256" key="8">
    <source>
        <dbReference type="RuleBase" id="RU363108"/>
    </source>
</evidence>
<feature type="transmembrane region" description="Helical" evidence="8">
    <location>
        <begin position="185"/>
        <end position="208"/>
    </location>
</feature>
<dbReference type="GO" id="GO:0007635">
    <property type="term" value="P:chemosensory behavior"/>
    <property type="evidence" value="ECO:0007669"/>
    <property type="project" value="TreeGrafter"/>
</dbReference>
<keyword evidence="10" id="KW-1185">Reference proteome</keyword>
<dbReference type="GO" id="GO:0007165">
    <property type="term" value="P:signal transduction"/>
    <property type="evidence" value="ECO:0007669"/>
    <property type="project" value="UniProtKB-KW"/>
</dbReference>
<accession>A0AAD9VRV4</accession>
<dbReference type="InterPro" id="IPR013604">
    <property type="entry name" value="7TM_chemorcpt"/>
</dbReference>
<dbReference type="GO" id="GO:0008049">
    <property type="term" value="P:male courtship behavior"/>
    <property type="evidence" value="ECO:0007669"/>
    <property type="project" value="TreeGrafter"/>
</dbReference>
<feature type="transmembrane region" description="Helical" evidence="8">
    <location>
        <begin position="153"/>
        <end position="173"/>
    </location>
</feature>
<dbReference type="EMBL" id="JAIFRP010000026">
    <property type="protein sequence ID" value="KAK2584718.1"/>
    <property type="molecule type" value="Genomic_DNA"/>
</dbReference>
<comment type="caution">
    <text evidence="9">The sequence shown here is derived from an EMBL/GenBank/DDBJ whole genome shotgun (WGS) entry which is preliminary data.</text>
</comment>
<evidence type="ECO:0000256" key="4">
    <source>
        <dbReference type="ARBA" id="ARBA00022989"/>
    </source>
</evidence>
<sequence>MEFQPKAFDVETVFTMAKKRRTKKFRGPDSPLYTAVCPVAYIMRFFGLAPYKFSNDRLVPSNVYLIFSFMVLLFYSYAVCTECYRFSKLQRDTELLKGTEYVKIIFNYCMTVYDILTVAMTRKKFTCIWNSIQDYDEAVRILGYPQKETKTRIVCWCLLIYNTILWIAINQTGMDAFTESWSDNIIYMSVYIGSSMAVYKFVGITLLLGQRFHHLNEMSQKSVPSKIHYYRSIKIDLKTIQGLHNELMIIGESLNSLYTSSLILWLTNLSIHSVTNLYFIIGRFLSFWDDIKWPVIICLLLWLLMFTTQLLLIHVACDFTSTQANSIGGILIDWQVYLMGQNSSTMPLESTLHLLNRRLQFSAAGCFYVNLPLMRSIAALLTTYLVILLQLQ</sequence>
<organism evidence="9 10">
    <name type="scientific">Odynerus spinipes</name>
    <dbReference type="NCBI Taxonomy" id="1348599"/>
    <lineage>
        <taxon>Eukaryota</taxon>
        <taxon>Metazoa</taxon>
        <taxon>Ecdysozoa</taxon>
        <taxon>Arthropoda</taxon>
        <taxon>Hexapoda</taxon>
        <taxon>Insecta</taxon>
        <taxon>Pterygota</taxon>
        <taxon>Neoptera</taxon>
        <taxon>Endopterygota</taxon>
        <taxon>Hymenoptera</taxon>
        <taxon>Apocrita</taxon>
        <taxon>Aculeata</taxon>
        <taxon>Vespoidea</taxon>
        <taxon>Vespidae</taxon>
        <taxon>Eumeninae</taxon>
        <taxon>Odynerus</taxon>
    </lineage>
</organism>
<dbReference type="GO" id="GO:0030424">
    <property type="term" value="C:axon"/>
    <property type="evidence" value="ECO:0007669"/>
    <property type="project" value="TreeGrafter"/>
</dbReference>
<gene>
    <name evidence="9" type="ORF">KPH14_007051</name>
</gene>
<evidence type="ECO:0000256" key="2">
    <source>
        <dbReference type="ARBA" id="ARBA00022475"/>
    </source>
</evidence>
<feature type="transmembrane region" description="Helical" evidence="8">
    <location>
        <begin position="63"/>
        <end position="80"/>
    </location>
</feature>
<feature type="transmembrane region" description="Helical" evidence="8">
    <location>
        <begin position="293"/>
        <end position="313"/>
    </location>
</feature>
<evidence type="ECO:0000256" key="1">
    <source>
        <dbReference type="ARBA" id="ARBA00004651"/>
    </source>
</evidence>
<evidence type="ECO:0000313" key="10">
    <source>
        <dbReference type="Proteomes" id="UP001258017"/>
    </source>
</evidence>
<comment type="similarity">
    <text evidence="8">Belongs to the insect chemoreceptor superfamily. Gustatory receptor (GR) family.</text>
</comment>
<keyword evidence="3 8" id="KW-0812">Transmembrane</keyword>
<protein>
    <recommendedName>
        <fullName evidence="8">Gustatory receptor</fullName>
    </recommendedName>
</protein>